<evidence type="ECO:0000256" key="6">
    <source>
        <dbReference type="ARBA" id="ARBA00049112"/>
    </source>
</evidence>
<sequence>MKNKGDVRINDITLGENHPLVLIAGPCVIETEESCYRIAEKLKDITSRVKIPFIFKASYDKANRTSIKSFRGPGIEKGVKILSKIKKQLGVSVLSDVHSYSEIDVAKEVLDVIQIPAFLCRQTDLLLYAAKTGKPINIKKGQFLAPWDVKNIAEKILSTGNKNIIFTERGTMFGYNNLVTDMRSIVIIKEMGYPVVYDATHSVQLPGKEGSASGGQREMIEPLAKAAVAAGCNGLFIETHEHPESALSDSASMLPLNLLLPLVEKVKKIREALQEG</sequence>
<dbReference type="AlphaFoldDB" id="A0A0F8YNI0"/>
<gene>
    <name evidence="8" type="ORF">LCGC14_2875090</name>
</gene>
<dbReference type="Gene3D" id="3.20.20.70">
    <property type="entry name" value="Aldolase class I"/>
    <property type="match status" value="1"/>
</dbReference>
<evidence type="ECO:0000256" key="2">
    <source>
        <dbReference type="ARBA" id="ARBA00010499"/>
    </source>
</evidence>
<evidence type="ECO:0000256" key="5">
    <source>
        <dbReference type="ARBA" id="ARBA00022679"/>
    </source>
</evidence>
<comment type="subcellular location">
    <subcellularLocation>
        <location evidence="1">Cytoplasm</location>
    </subcellularLocation>
</comment>
<dbReference type="NCBIfam" id="TIGR01362">
    <property type="entry name" value="KDO8P_synth"/>
    <property type="match status" value="1"/>
</dbReference>
<dbReference type="InterPro" id="IPR006218">
    <property type="entry name" value="DAHP1/KDSA"/>
</dbReference>
<dbReference type="EC" id="2.5.1.55" evidence="3"/>
<dbReference type="InterPro" id="IPR013785">
    <property type="entry name" value="Aldolase_TIM"/>
</dbReference>
<dbReference type="SUPFAM" id="SSF51569">
    <property type="entry name" value="Aldolase"/>
    <property type="match status" value="1"/>
</dbReference>
<dbReference type="Pfam" id="PF00793">
    <property type="entry name" value="DAHP_synth_1"/>
    <property type="match status" value="1"/>
</dbReference>
<comment type="catalytic activity">
    <reaction evidence="6">
        <text>D-arabinose 5-phosphate + phosphoenolpyruvate + H2O = 3-deoxy-alpha-D-manno-2-octulosonate-8-phosphate + phosphate</text>
        <dbReference type="Rhea" id="RHEA:14053"/>
        <dbReference type="ChEBI" id="CHEBI:15377"/>
        <dbReference type="ChEBI" id="CHEBI:43474"/>
        <dbReference type="ChEBI" id="CHEBI:57693"/>
        <dbReference type="ChEBI" id="CHEBI:58702"/>
        <dbReference type="ChEBI" id="CHEBI:85985"/>
        <dbReference type="EC" id="2.5.1.55"/>
    </reaction>
</comment>
<keyword evidence="4" id="KW-0963">Cytoplasm</keyword>
<reference evidence="8" key="1">
    <citation type="journal article" date="2015" name="Nature">
        <title>Complex archaea that bridge the gap between prokaryotes and eukaryotes.</title>
        <authorList>
            <person name="Spang A."/>
            <person name="Saw J.H."/>
            <person name="Jorgensen S.L."/>
            <person name="Zaremba-Niedzwiedzka K."/>
            <person name="Martijn J."/>
            <person name="Lind A.E."/>
            <person name="van Eijk R."/>
            <person name="Schleper C."/>
            <person name="Guy L."/>
            <person name="Ettema T.J."/>
        </authorList>
    </citation>
    <scope>NUCLEOTIDE SEQUENCE</scope>
</reference>
<dbReference type="NCBIfam" id="NF003543">
    <property type="entry name" value="PRK05198.1"/>
    <property type="match status" value="1"/>
</dbReference>
<dbReference type="EMBL" id="LAZR01055932">
    <property type="protein sequence ID" value="KKK75300.1"/>
    <property type="molecule type" value="Genomic_DNA"/>
</dbReference>
<dbReference type="PANTHER" id="PTHR21057">
    <property type="entry name" value="PHOSPHO-2-DEHYDRO-3-DEOXYHEPTONATE ALDOLASE"/>
    <property type="match status" value="1"/>
</dbReference>
<organism evidence="8">
    <name type="scientific">marine sediment metagenome</name>
    <dbReference type="NCBI Taxonomy" id="412755"/>
    <lineage>
        <taxon>unclassified sequences</taxon>
        <taxon>metagenomes</taxon>
        <taxon>ecological metagenomes</taxon>
    </lineage>
</organism>
<evidence type="ECO:0000256" key="3">
    <source>
        <dbReference type="ARBA" id="ARBA00012693"/>
    </source>
</evidence>
<dbReference type="GO" id="GO:0008676">
    <property type="term" value="F:3-deoxy-8-phosphooctulonate synthase activity"/>
    <property type="evidence" value="ECO:0007669"/>
    <property type="project" value="UniProtKB-EC"/>
</dbReference>
<feature type="domain" description="DAHP synthetase I/KDSA" evidence="7">
    <location>
        <begin position="11"/>
        <end position="274"/>
    </location>
</feature>
<evidence type="ECO:0000256" key="4">
    <source>
        <dbReference type="ARBA" id="ARBA00022490"/>
    </source>
</evidence>
<accession>A0A0F8YNI0</accession>
<comment type="similarity">
    <text evidence="2">Belongs to the KdsA family.</text>
</comment>
<evidence type="ECO:0000259" key="7">
    <source>
        <dbReference type="Pfam" id="PF00793"/>
    </source>
</evidence>
<protein>
    <recommendedName>
        <fullName evidence="3">3-deoxy-8-phosphooctulonate synthase</fullName>
        <ecNumber evidence="3">2.5.1.55</ecNumber>
    </recommendedName>
</protein>
<name>A0A0F8YNI0_9ZZZZ</name>
<dbReference type="GO" id="GO:0005737">
    <property type="term" value="C:cytoplasm"/>
    <property type="evidence" value="ECO:0007669"/>
    <property type="project" value="UniProtKB-SubCell"/>
</dbReference>
<dbReference type="InterPro" id="IPR006269">
    <property type="entry name" value="KDO8P_synthase"/>
</dbReference>
<comment type="caution">
    <text evidence="8">The sequence shown here is derived from an EMBL/GenBank/DDBJ whole genome shotgun (WGS) entry which is preliminary data.</text>
</comment>
<evidence type="ECO:0000313" key="8">
    <source>
        <dbReference type="EMBL" id="KKK75300.1"/>
    </source>
</evidence>
<dbReference type="HAMAP" id="MF_00056">
    <property type="entry name" value="KDO8P_synth"/>
    <property type="match status" value="1"/>
</dbReference>
<proteinExistence type="inferred from homology"/>
<evidence type="ECO:0000256" key="1">
    <source>
        <dbReference type="ARBA" id="ARBA00004496"/>
    </source>
</evidence>
<keyword evidence="5" id="KW-0808">Transferase</keyword>